<keyword evidence="1" id="KW-1133">Transmembrane helix</keyword>
<keyword evidence="1" id="KW-0812">Transmembrane</keyword>
<evidence type="ECO:0000256" key="1">
    <source>
        <dbReference type="SAM" id="Phobius"/>
    </source>
</evidence>
<keyword evidence="3" id="KW-1185">Reference proteome</keyword>
<name>A0A5J5IQX1_9MICO</name>
<evidence type="ECO:0000313" key="2">
    <source>
        <dbReference type="EMBL" id="KAA9083781.1"/>
    </source>
</evidence>
<gene>
    <name evidence="2" type="ORF">F6B42_14650</name>
</gene>
<dbReference type="Proteomes" id="UP000327039">
    <property type="component" value="Unassembled WGS sequence"/>
</dbReference>
<dbReference type="AlphaFoldDB" id="A0A5J5IQX1"/>
<dbReference type="OrthoDB" id="4952443at2"/>
<organism evidence="2 3">
    <name type="scientific">Microbacterium radiodurans</name>
    <dbReference type="NCBI Taxonomy" id="661398"/>
    <lineage>
        <taxon>Bacteria</taxon>
        <taxon>Bacillati</taxon>
        <taxon>Actinomycetota</taxon>
        <taxon>Actinomycetes</taxon>
        <taxon>Micrococcales</taxon>
        <taxon>Microbacteriaceae</taxon>
        <taxon>Microbacterium</taxon>
    </lineage>
</organism>
<feature type="transmembrane region" description="Helical" evidence="1">
    <location>
        <begin position="32"/>
        <end position="50"/>
    </location>
</feature>
<reference evidence="3" key="1">
    <citation type="submission" date="2019-09" db="EMBL/GenBank/DDBJ databases">
        <title>Mumia zhuanghuii sp. nov. isolated from the intestinal contents of plateau pika (Ochotona curzoniae) in the Qinghai-Tibet plateau of China.</title>
        <authorList>
            <person name="Tian Z."/>
        </authorList>
    </citation>
    <scope>NUCLEOTIDE SEQUENCE [LARGE SCALE GENOMIC DNA]</scope>
    <source>
        <strain evidence="3">DSM 25564</strain>
    </source>
</reference>
<dbReference type="EMBL" id="VYRZ01000005">
    <property type="protein sequence ID" value="KAA9083781.1"/>
    <property type="molecule type" value="Genomic_DNA"/>
</dbReference>
<protein>
    <submittedName>
        <fullName evidence="2">Uncharacterized protein</fullName>
    </submittedName>
</protein>
<dbReference type="RefSeq" id="WP_150420491.1">
    <property type="nucleotide sequence ID" value="NZ_VYRZ01000005.1"/>
</dbReference>
<feature type="transmembrane region" description="Helical" evidence="1">
    <location>
        <begin position="95"/>
        <end position="117"/>
    </location>
</feature>
<comment type="caution">
    <text evidence="2">The sequence shown here is derived from an EMBL/GenBank/DDBJ whole genome shotgun (WGS) entry which is preliminary data.</text>
</comment>
<evidence type="ECO:0000313" key="3">
    <source>
        <dbReference type="Proteomes" id="UP000327039"/>
    </source>
</evidence>
<feature type="transmembrane region" description="Helical" evidence="1">
    <location>
        <begin position="123"/>
        <end position="142"/>
    </location>
</feature>
<accession>A0A5J5IQX1</accession>
<sequence length="253" mass="26335">MAIETTDHSAPIDHVFRTVAEDRRRLARRFRAASPVASLAQSACFALLIAVPALGVGIPTIVAFVAVVGALVGIEMLFRRRLGMAIDLPAGWRSWVAGFALAVVVLGLAVTSMILAVIGQGGWIALTAGAGLVVSFLGVTGYDRAYAADVIRPFSDAPRGGLPLADAQRFRVSAALRPLTSARVDVLAETLGHREDDAQPSVVHEHLTALERRGLVSITRADAAPAASLTKAGRREFDGRLAAAVASAGAATA</sequence>
<feature type="transmembrane region" description="Helical" evidence="1">
    <location>
        <begin position="56"/>
        <end position="74"/>
    </location>
</feature>
<proteinExistence type="predicted"/>
<keyword evidence="1" id="KW-0472">Membrane</keyword>